<gene>
    <name evidence="2" type="ORF">EST38_g13095</name>
</gene>
<protein>
    <submittedName>
        <fullName evidence="2">Uncharacterized protein</fullName>
    </submittedName>
</protein>
<feature type="compositionally biased region" description="Pro residues" evidence="1">
    <location>
        <begin position="711"/>
        <end position="721"/>
    </location>
</feature>
<reference evidence="2 3" key="1">
    <citation type="submission" date="2019-01" db="EMBL/GenBank/DDBJ databases">
        <title>Draft genome sequence of Psathyrella aberdarensis IHI B618.</title>
        <authorList>
            <person name="Buettner E."/>
            <person name="Kellner H."/>
        </authorList>
    </citation>
    <scope>NUCLEOTIDE SEQUENCE [LARGE SCALE GENOMIC DNA]</scope>
    <source>
        <strain evidence="2 3">IHI B618</strain>
    </source>
</reference>
<feature type="compositionally biased region" description="Low complexity" evidence="1">
    <location>
        <begin position="849"/>
        <end position="866"/>
    </location>
</feature>
<dbReference type="AlphaFoldDB" id="A0A4V1Q1U0"/>
<evidence type="ECO:0000313" key="2">
    <source>
        <dbReference type="EMBL" id="RXW12758.1"/>
    </source>
</evidence>
<feature type="region of interest" description="Disordered" evidence="1">
    <location>
        <begin position="655"/>
        <end position="959"/>
    </location>
</feature>
<feature type="compositionally biased region" description="Basic and acidic residues" evidence="1">
    <location>
        <begin position="165"/>
        <end position="185"/>
    </location>
</feature>
<feature type="compositionally biased region" description="Pro residues" evidence="1">
    <location>
        <begin position="758"/>
        <end position="802"/>
    </location>
</feature>
<dbReference type="Proteomes" id="UP000290288">
    <property type="component" value="Unassembled WGS sequence"/>
</dbReference>
<feature type="compositionally biased region" description="Low complexity" evidence="1">
    <location>
        <begin position="815"/>
        <end position="832"/>
    </location>
</feature>
<feature type="compositionally biased region" description="Pro residues" evidence="1">
    <location>
        <begin position="833"/>
        <end position="848"/>
    </location>
</feature>
<proteinExistence type="predicted"/>
<feature type="region of interest" description="Disordered" evidence="1">
    <location>
        <begin position="139"/>
        <end position="203"/>
    </location>
</feature>
<comment type="caution">
    <text evidence="2">The sequence shown here is derived from an EMBL/GenBank/DDBJ whole genome shotgun (WGS) entry which is preliminary data.</text>
</comment>
<name>A0A4V1Q1U0_9AGAR</name>
<dbReference type="OrthoDB" id="2656094at2759"/>
<keyword evidence="3" id="KW-1185">Reference proteome</keyword>
<feature type="compositionally biased region" description="Basic and acidic residues" evidence="1">
    <location>
        <begin position="655"/>
        <end position="666"/>
    </location>
</feature>
<organism evidence="2 3">
    <name type="scientific">Candolleomyces aberdarensis</name>
    <dbReference type="NCBI Taxonomy" id="2316362"/>
    <lineage>
        <taxon>Eukaryota</taxon>
        <taxon>Fungi</taxon>
        <taxon>Dikarya</taxon>
        <taxon>Basidiomycota</taxon>
        <taxon>Agaricomycotina</taxon>
        <taxon>Agaricomycetes</taxon>
        <taxon>Agaricomycetidae</taxon>
        <taxon>Agaricales</taxon>
        <taxon>Agaricineae</taxon>
        <taxon>Psathyrellaceae</taxon>
        <taxon>Candolleomyces</taxon>
    </lineage>
</organism>
<feature type="region of interest" description="Disordered" evidence="1">
    <location>
        <begin position="1025"/>
        <end position="1071"/>
    </location>
</feature>
<feature type="compositionally biased region" description="Polar residues" evidence="1">
    <location>
        <begin position="1027"/>
        <end position="1041"/>
    </location>
</feature>
<dbReference type="EMBL" id="SDEE01001130">
    <property type="protein sequence ID" value="RXW12758.1"/>
    <property type="molecule type" value="Genomic_DNA"/>
</dbReference>
<accession>A0A4V1Q1U0</accession>
<evidence type="ECO:0000256" key="1">
    <source>
        <dbReference type="SAM" id="MobiDB-lite"/>
    </source>
</evidence>
<evidence type="ECO:0000313" key="3">
    <source>
        <dbReference type="Proteomes" id="UP000290288"/>
    </source>
</evidence>
<dbReference type="STRING" id="2316362.A0A4V1Q1U0"/>
<feature type="compositionally biased region" description="Low complexity" evidence="1">
    <location>
        <begin position="686"/>
        <end position="696"/>
    </location>
</feature>
<feature type="compositionally biased region" description="Polar residues" evidence="1">
    <location>
        <begin position="430"/>
        <end position="444"/>
    </location>
</feature>
<feature type="compositionally biased region" description="Polar residues" evidence="1">
    <location>
        <begin position="944"/>
        <end position="954"/>
    </location>
</feature>
<feature type="region of interest" description="Disordered" evidence="1">
    <location>
        <begin position="414"/>
        <end position="451"/>
    </location>
</feature>
<sequence>MAATFTPLQCDFCSRPGHAQSTCRKFARAQENAHMQAALGGTWKQRQGARKAQETAATIPAAELAGNASAVSDLRDPSSLIQPHADFHSSADTGCTSTMTPTLTGQKYLLLRLPVQSRDIQKLISNGLATSIITFFPLRSPHAPQGRQRNPSLGTSDGHDDDDEHPSHYTDDTDDTLSDRGGKLADDEDVGGSSQMRPGRRPDVVYDATRATNKKLTAVLDEACQEYGLPADLFLRAFLRERDYQKRSDSNWNAFQQWEAKQNKLNGVTEVPPRSEVSIRYDAFKTDNDNWQEILNAFRDVKQIEKASTRTYFLQQRELEKLHEIFEIHAERAHFLNFEVIFAIVGSSIFQNDALNRLYYTPGLKNFSKTRLDVPDSEFLALIMTEACDGVSKPTTRHIKATVVKNRKANKFLGHVDVDQEPEEDEPSETKQASSSITIVTKNKNPPKPSDVVLPSGETIIIAIPKGTHPEKAKYEQNLAFVKGLVDDIIAKGDLRSNTTTIVWARLPGLLAEAGWCLKNYPADIPMPGEIPPGADPQKYIQQGIRVIKRGKLAECVWELARDGSPDWQLVKGDRKLMLENRMPFIIQAPPILSTRQEKRLLTWKKGKSSAAAAGLPSPPPEFGRRLFANNVIDELGPRYVVDDAVCAAKEAAMKVKGGEKGRDDEPNSDNNPKGGGKAKRKAKAKASSPTPSRSPDPWDDDDLSDDPSQSMPPPPHPPQQAPRHPNSSALPPTQVAGHGHSSVSHPTNQPPRGRSMVPPPPPRGNVVAPPPPPRGTSVVPPPPPRGFVPPPRNSIVPPPNPRLGGNTVVLPHQSADAPPARPPSRAIFAAPVAPPPSRVVPVQPPARPASRATPTLAPARPPSRSQPGAHPRHLAPDNRHHQHATHSQTWHQTPVAYSAAHGAGPTSQFAPGVTSRGHPSQHPPLPPAPVSTQPQPYDYSQPRHATSNSSYPWTTPRPIQASQASHYGATDHAVNYSSIGDYSSADDTACYDQGAHYSAIEGTSHYRATDDTAHYDNAVHYDTDQDQSADYGTSDYSYGQASHHLPAIPENNDLLDGSAGSRYQDQDAYE</sequence>